<name>A0A813MFF2_9BILA</name>
<keyword evidence="11" id="KW-1185">Reference proteome</keyword>
<feature type="compositionally biased region" description="Basic and acidic residues" evidence="5">
    <location>
        <begin position="542"/>
        <end position="554"/>
    </location>
</feature>
<evidence type="ECO:0000256" key="2">
    <source>
        <dbReference type="ARBA" id="ARBA00009087"/>
    </source>
</evidence>
<feature type="compositionally biased region" description="Acidic residues" evidence="5">
    <location>
        <begin position="250"/>
        <end position="278"/>
    </location>
</feature>
<keyword evidence="3" id="KW-0175">Coiled coil</keyword>
<evidence type="ECO:0000259" key="6">
    <source>
        <dbReference type="Pfam" id="PF08159"/>
    </source>
</evidence>
<comment type="subcellular location">
    <subcellularLocation>
        <location evidence="1">Nucleus</location>
        <location evidence="1">Nucleolus</location>
    </subcellularLocation>
</comment>
<evidence type="ECO:0008006" key="12">
    <source>
        <dbReference type="Google" id="ProtNLM"/>
    </source>
</evidence>
<gene>
    <name evidence="9" type="ORF">JXQ802_LOCUS3737</name>
    <name evidence="8" type="ORF">PYM288_LOCUS179</name>
</gene>
<feature type="region of interest" description="Disordered" evidence="5">
    <location>
        <begin position="224"/>
        <end position="283"/>
    </location>
</feature>
<reference evidence="8" key="1">
    <citation type="submission" date="2021-02" db="EMBL/GenBank/DDBJ databases">
        <authorList>
            <person name="Nowell W R."/>
        </authorList>
    </citation>
    <scope>NUCLEOTIDE SEQUENCE</scope>
</reference>
<feature type="region of interest" description="Disordered" evidence="5">
    <location>
        <begin position="505"/>
        <end position="526"/>
    </location>
</feature>
<proteinExistence type="inferred from homology"/>
<evidence type="ECO:0000256" key="4">
    <source>
        <dbReference type="ARBA" id="ARBA00023242"/>
    </source>
</evidence>
<dbReference type="GO" id="GO:0003723">
    <property type="term" value="F:RNA binding"/>
    <property type="evidence" value="ECO:0007669"/>
    <property type="project" value="TreeGrafter"/>
</dbReference>
<dbReference type="EMBL" id="CAJNOL010000051">
    <property type="protein sequence ID" value="CAF0791093.1"/>
    <property type="molecule type" value="Genomic_DNA"/>
</dbReference>
<evidence type="ECO:0000256" key="3">
    <source>
        <dbReference type="ARBA" id="ARBA00023054"/>
    </source>
</evidence>
<dbReference type="PANTHER" id="PTHR12202">
    <property type="entry name" value="ESF1 HOMOLOG"/>
    <property type="match status" value="1"/>
</dbReference>
<keyword evidence="4" id="KW-0539">Nucleus</keyword>
<feature type="region of interest" description="Disordered" evidence="5">
    <location>
        <begin position="50"/>
        <end position="158"/>
    </location>
</feature>
<dbReference type="InterPro" id="IPR056750">
    <property type="entry name" value="RRM_ESF1"/>
</dbReference>
<evidence type="ECO:0000313" key="11">
    <source>
        <dbReference type="Proteomes" id="UP000663870"/>
    </source>
</evidence>
<dbReference type="PANTHER" id="PTHR12202:SF0">
    <property type="entry name" value="ESF1 HOMOLOG"/>
    <property type="match status" value="1"/>
</dbReference>
<feature type="region of interest" description="Disordered" evidence="5">
    <location>
        <begin position="1"/>
        <end position="25"/>
    </location>
</feature>
<feature type="compositionally biased region" description="Basic and acidic residues" evidence="5">
    <location>
        <begin position="50"/>
        <end position="74"/>
    </location>
</feature>
<dbReference type="GO" id="GO:0005730">
    <property type="term" value="C:nucleolus"/>
    <property type="evidence" value="ECO:0007669"/>
    <property type="project" value="UniProtKB-SubCell"/>
</dbReference>
<protein>
    <recommendedName>
        <fullName evidence="12">ESF1-like protein</fullName>
    </recommendedName>
</protein>
<dbReference type="EMBL" id="CAJNOH010000001">
    <property type="protein sequence ID" value="CAF0721018.1"/>
    <property type="molecule type" value="Genomic_DNA"/>
</dbReference>
<dbReference type="InterPro" id="IPR012580">
    <property type="entry name" value="NUC153"/>
</dbReference>
<feature type="region of interest" description="Disordered" evidence="5">
    <location>
        <begin position="410"/>
        <end position="469"/>
    </location>
</feature>
<comment type="caution">
    <text evidence="8">The sequence shown here is derived from an EMBL/GenBank/DDBJ whole genome shotgun (WGS) entry which is preliminary data.</text>
</comment>
<dbReference type="GO" id="GO:0006364">
    <property type="term" value="P:rRNA processing"/>
    <property type="evidence" value="ECO:0007669"/>
    <property type="project" value="InterPro"/>
</dbReference>
<feature type="compositionally biased region" description="Basic and acidic residues" evidence="5">
    <location>
        <begin position="428"/>
        <end position="440"/>
    </location>
</feature>
<evidence type="ECO:0000259" key="7">
    <source>
        <dbReference type="Pfam" id="PF25121"/>
    </source>
</evidence>
<feature type="domain" description="ESF1 RRM" evidence="7">
    <location>
        <begin position="172"/>
        <end position="351"/>
    </location>
</feature>
<evidence type="ECO:0000256" key="1">
    <source>
        <dbReference type="ARBA" id="ARBA00004604"/>
    </source>
</evidence>
<accession>A0A813MFF2</accession>
<evidence type="ECO:0000313" key="9">
    <source>
        <dbReference type="EMBL" id="CAF0791093.1"/>
    </source>
</evidence>
<dbReference type="AlphaFoldDB" id="A0A813MFF2"/>
<comment type="similarity">
    <text evidence="2">Belongs to the ESF1 family.</text>
</comment>
<feature type="compositionally biased region" description="Polar residues" evidence="5">
    <location>
        <begin position="233"/>
        <end position="247"/>
    </location>
</feature>
<dbReference type="Pfam" id="PF08159">
    <property type="entry name" value="NUC153"/>
    <property type="match status" value="1"/>
</dbReference>
<evidence type="ECO:0000313" key="8">
    <source>
        <dbReference type="EMBL" id="CAF0721018.1"/>
    </source>
</evidence>
<dbReference type="Proteomes" id="UP000663870">
    <property type="component" value="Unassembled WGS sequence"/>
</dbReference>
<evidence type="ECO:0000256" key="5">
    <source>
        <dbReference type="SAM" id="MobiDB-lite"/>
    </source>
</evidence>
<dbReference type="InterPro" id="IPR039754">
    <property type="entry name" value="Esf1"/>
</dbReference>
<feature type="compositionally biased region" description="Acidic residues" evidence="5">
    <location>
        <begin position="142"/>
        <end position="158"/>
    </location>
</feature>
<organism evidence="8 10">
    <name type="scientific">Rotaria sordida</name>
    <dbReference type="NCBI Taxonomy" id="392033"/>
    <lineage>
        <taxon>Eukaryota</taxon>
        <taxon>Metazoa</taxon>
        <taxon>Spiralia</taxon>
        <taxon>Gnathifera</taxon>
        <taxon>Rotifera</taxon>
        <taxon>Eurotatoria</taxon>
        <taxon>Bdelloidea</taxon>
        <taxon>Philodinida</taxon>
        <taxon>Philodinidae</taxon>
        <taxon>Rotaria</taxon>
    </lineage>
</organism>
<dbReference type="Proteomes" id="UP000663854">
    <property type="component" value="Unassembled WGS sequence"/>
</dbReference>
<feature type="compositionally biased region" description="Acidic residues" evidence="5">
    <location>
        <begin position="410"/>
        <end position="427"/>
    </location>
</feature>
<feature type="compositionally biased region" description="Acidic residues" evidence="5">
    <location>
        <begin position="105"/>
        <end position="135"/>
    </location>
</feature>
<dbReference type="Pfam" id="PF25121">
    <property type="entry name" value="RRM_ESF1"/>
    <property type="match status" value="1"/>
</dbReference>
<evidence type="ECO:0000313" key="10">
    <source>
        <dbReference type="Proteomes" id="UP000663854"/>
    </source>
</evidence>
<feature type="region of interest" description="Disordered" evidence="5">
    <location>
        <begin position="542"/>
        <end position="566"/>
    </location>
</feature>
<feature type="domain" description="NUC153" evidence="6">
    <location>
        <begin position="650"/>
        <end position="677"/>
    </location>
</feature>
<sequence>MDEIKKDTRFAHITKDPRFRPVSKNERKLKIDRRFASMFNDPKFKLKYTVDKRGRPLVKEHTTRDDMNKFYHLEQDDDDDDDSSSISSEEEIKKKTKKNKKSVNDEELDELLQSDESDSEEKEDNDNEEEEEEEEERKSSSSEEDEEIPEIDDGIEWNEFDDKCARSDEVSHRLAVCNMDWDRVRAVDIFLLLNSWKPADGVIKSVTIYPSEYGLQQIEAEKKFGPLPGTTKPVITTDQNGTDSGHQSEAEEEPEEPEIKSDDDDDEPNFNQDDDPDTTDPIMRERLRKYQLNRLKYYYAVVECDSIATAVRIYEECDGLEYETSAVRLDLRFIPDSVTFDSSILPRDQCTKLPDKTLYKPILFRNTALTQTKVRCTWDETPIERRQLTKKKYTLEELDQVNLDAYLASESDEELQDDDNINDESDDENNKELDNEKKNDNNIFKVPTTIPENSNKKKQNQPIIRAPSILSSQDDIDRYRSLLLDFNDNPKMDKKSKKKLTNFFDEQNSDNEESNQHTDNDDDASDIDMEITWQPGLKSKAEEKFKNSNNQKEKNKNKKHDKSNLVKDQIEQEQKDSIENDRETLELLTVDDDIDTKRDYNLRDMIKSHKQATKAATKNAKKLKKLQQNSSNLVETKTNHGDDFQLNLNDKRFQAVYIQPAFNIDQSDPHFKSTAGTQQLIDEKLKKRKFDNLTSSSRTEPDEDDIVVKLKRKSAKKD</sequence>